<name>A0AAD7BHY7_9AGAR</name>
<feature type="region of interest" description="Disordered" evidence="6">
    <location>
        <begin position="14"/>
        <end position="34"/>
    </location>
</feature>
<accession>A0AAD7BHY7</accession>
<dbReference type="GO" id="GO:0016491">
    <property type="term" value="F:oxidoreductase activity"/>
    <property type="evidence" value="ECO:0007669"/>
    <property type="project" value="UniProtKB-KW"/>
</dbReference>
<evidence type="ECO:0000313" key="9">
    <source>
        <dbReference type="Proteomes" id="UP001221142"/>
    </source>
</evidence>
<feature type="domain" description="FAD-binding PCMH-type" evidence="7">
    <location>
        <begin position="35"/>
        <end position="215"/>
    </location>
</feature>
<dbReference type="InterPro" id="IPR050416">
    <property type="entry name" value="FAD-linked_Oxidoreductase"/>
</dbReference>
<comment type="cofactor">
    <cofactor evidence="1">
        <name>FAD</name>
        <dbReference type="ChEBI" id="CHEBI:57692"/>
    </cofactor>
</comment>
<organism evidence="8 9">
    <name type="scientific">Roridomyces roridus</name>
    <dbReference type="NCBI Taxonomy" id="1738132"/>
    <lineage>
        <taxon>Eukaryota</taxon>
        <taxon>Fungi</taxon>
        <taxon>Dikarya</taxon>
        <taxon>Basidiomycota</taxon>
        <taxon>Agaricomycotina</taxon>
        <taxon>Agaricomycetes</taxon>
        <taxon>Agaricomycetidae</taxon>
        <taxon>Agaricales</taxon>
        <taxon>Marasmiineae</taxon>
        <taxon>Mycenaceae</taxon>
        <taxon>Roridomyces</taxon>
    </lineage>
</organism>
<evidence type="ECO:0000313" key="8">
    <source>
        <dbReference type="EMBL" id="KAJ7621341.1"/>
    </source>
</evidence>
<evidence type="ECO:0000256" key="6">
    <source>
        <dbReference type="SAM" id="MobiDB-lite"/>
    </source>
</evidence>
<dbReference type="InterPro" id="IPR016167">
    <property type="entry name" value="FAD-bd_PCMH_sub1"/>
</dbReference>
<keyword evidence="5" id="KW-0560">Oxidoreductase</keyword>
<dbReference type="InterPro" id="IPR006093">
    <property type="entry name" value="Oxy_OxRdtase_FAD_BS"/>
</dbReference>
<dbReference type="PROSITE" id="PS51387">
    <property type="entry name" value="FAD_PCMH"/>
    <property type="match status" value="1"/>
</dbReference>
<keyword evidence="3" id="KW-0285">Flavoprotein</keyword>
<evidence type="ECO:0000256" key="5">
    <source>
        <dbReference type="ARBA" id="ARBA00023002"/>
    </source>
</evidence>
<evidence type="ECO:0000256" key="1">
    <source>
        <dbReference type="ARBA" id="ARBA00001974"/>
    </source>
</evidence>
<comment type="caution">
    <text evidence="8">The sequence shown here is derived from an EMBL/GenBank/DDBJ whole genome shotgun (WGS) entry which is preliminary data.</text>
</comment>
<comment type="similarity">
    <text evidence="2">Belongs to the oxygen-dependent FAD-linked oxidoreductase family.</text>
</comment>
<dbReference type="GO" id="GO:0071949">
    <property type="term" value="F:FAD binding"/>
    <property type="evidence" value="ECO:0007669"/>
    <property type="project" value="InterPro"/>
</dbReference>
<evidence type="ECO:0000256" key="2">
    <source>
        <dbReference type="ARBA" id="ARBA00005466"/>
    </source>
</evidence>
<dbReference type="Gene3D" id="3.30.43.10">
    <property type="entry name" value="Uridine Diphospho-n-acetylenolpyruvylglucosamine Reductase, domain 2"/>
    <property type="match status" value="1"/>
</dbReference>
<dbReference type="PROSITE" id="PS00862">
    <property type="entry name" value="OX2_COVAL_FAD"/>
    <property type="match status" value="1"/>
</dbReference>
<dbReference type="InterPro" id="IPR006094">
    <property type="entry name" value="Oxid_FAD_bind_N"/>
</dbReference>
<dbReference type="EMBL" id="JARKIF010000016">
    <property type="protein sequence ID" value="KAJ7621341.1"/>
    <property type="molecule type" value="Genomic_DNA"/>
</dbReference>
<dbReference type="PANTHER" id="PTHR42973:SF39">
    <property type="entry name" value="FAD-BINDING PCMH-TYPE DOMAIN-CONTAINING PROTEIN"/>
    <property type="match status" value="1"/>
</dbReference>
<proteinExistence type="inferred from homology"/>
<evidence type="ECO:0000256" key="3">
    <source>
        <dbReference type="ARBA" id="ARBA00022630"/>
    </source>
</evidence>
<keyword evidence="4" id="KW-0274">FAD</keyword>
<dbReference type="InterPro" id="IPR016166">
    <property type="entry name" value="FAD-bd_PCMH"/>
</dbReference>
<dbReference type="InterPro" id="IPR036318">
    <property type="entry name" value="FAD-bd_PCMH-like_sf"/>
</dbReference>
<dbReference type="AlphaFoldDB" id="A0AAD7BHY7"/>
<dbReference type="Proteomes" id="UP001221142">
    <property type="component" value="Unassembled WGS sequence"/>
</dbReference>
<evidence type="ECO:0000256" key="4">
    <source>
        <dbReference type="ARBA" id="ARBA00022827"/>
    </source>
</evidence>
<evidence type="ECO:0000259" key="7">
    <source>
        <dbReference type="PROSITE" id="PS51387"/>
    </source>
</evidence>
<sequence length="535" mass="60067">METIQDVQGLQFTPADPDYAKQRDQYASSSYPNAPHMNPGLIVQPFDVADIKLVIEHARENNIAIAIRSGGHQYSGASSTSSNNIQLDLRNTFKRRDIDLKYLPDHPQGPSVRASVSYSLDEFHTFLASNGVFVGHGQCSGVHLGGHVQTGGYGLLGRSFGLLADSVTSLHIVDHAGVQREITPGDPSDLFFAILGGSPGNFGVLTHFVVKVQRDVDHKGSVGMRAVLLYNKEKLATILGYLANTSDDVDFPRNYDLCVSVMSENCEFSKAMPGLEHKVRRDLDLLKSDPMPPVIFVFAQFVSFGDGVTHDPEWFERFEKGSIITTGVETKPVSELMRQWIMPRAREYPFPYVKRTYCTNSMALSENGWEQWATDRMDAIVAPKNNGQFLVAQLQAFGGKHSMFARNGDKKSTAFSWRDTTLCMVLDNFHLPENRRDAEAWAQKTDDQANGPEGMFSTTDRRVLWGSYGNFNLDAVWRTYYEDEEKYERLKKARVLADPDGTFTPNSFCVPRAVDSTSRPMWFLGLLRRWVPFMI</sequence>
<dbReference type="SUPFAM" id="SSF56176">
    <property type="entry name" value="FAD-binding/transporter-associated domain-like"/>
    <property type="match status" value="1"/>
</dbReference>
<reference evidence="8" key="1">
    <citation type="submission" date="2023-03" db="EMBL/GenBank/DDBJ databases">
        <title>Massive genome expansion in bonnet fungi (Mycena s.s.) driven by repeated elements and novel gene families across ecological guilds.</title>
        <authorList>
            <consortium name="Lawrence Berkeley National Laboratory"/>
            <person name="Harder C.B."/>
            <person name="Miyauchi S."/>
            <person name="Viragh M."/>
            <person name="Kuo A."/>
            <person name="Thoen E."/>
            <person name="Andreopoulos B."/>
            <person name="Lu D."/>
            <person name="Skrede I."/>
            <person name="Drula E."/>
            <person name="Henrissat B."/>
            <person name="Morin E."/>
            <person name="Kohler A."/>
            <person name="Barry K."/>
            <person name="LaButti K."/>
            <person name="Morin E."/>
            <person name="Salamov A."/>
            <person name="Lipzen A."/>
            <person name="Mereny Z."/>
            <person name="Hegedus B."/>
            <person name="Baldrian P."/>
            <person name="Stursova M."/>
            <person name="Weitz H."/>
            <person name="Taylor A."/>
            <person name="Grigoriev I.V."/>
            <person name="Nagy L.G."/>
            <person name="Martin F."/>
            <person name="Kauserud H."/>
        </authorList>
    </citation>
    <scope>NUCLEOTIDE SEQUENCE</scope>
    <source>
        <strain evidence="8">9284</strain>
    </source>
</reference>
<dbReference type="Gene3D" id="3.40.462.20">
    <property type="match status" value="1"/>
</dbReference>
<dbReference type="InterPro" id="IPR016169">
    <property type="entry name" value="FAD-bd_PCMH_sub2"/>
</dbReference>
<keyword evidence="9" id="KW-1185">Reference proteome</keyword>
<gene>
    <name evidence="8" type="ORF">FB45DRAFT_1093037</name>
</gene>
<protein>
    <recommendedName>
        <fullName evidence="7">FAD-binding PCMH-type domain-containing protein</fullName>
    </recommendedName>
</protein>
<dbReference type="Gene3D" id="3.30.465.10">
    <property type="match status" value="1"/>
</dbReference>
<dbReference type="Pfam" id="PF01565">
    <property type="entry name" value="FAD_binding_4"/>
    <property type="match status" value="1"/>
</dbReference>
<dbReference type="PANTHER" id="PTHR42973">
    <property type="entry name" value="BINDING OXIDOREDUCTASE, PUTATIVE (AFU_ORTHOLOGUE AFUA_1G17690)-RELATED"/>
    <property type="match status" value="1"/>
</dbReference>